<proteinExistence type="predicted"/>
<feature type="compositionally biased region" description="Low complexity" evidence="1">
    <location>
        <begin position="503"/>
        <end position="517"/>
    </location>
</feature>
<evidence type="ECO:0000313" key="4">
    <source>
        <dbReference type="Proteomes" id="UP000187283"/>
    </source>
</evidence>
<name>A0A1R1YFH0_9FUNG</name>
<feature type="compositionally biased region" description="Polar residues" evidence="1">
    <location>
        <begin position="1"/>
        <end position="27"/>
    </location>
</feature>
<dbReference type="Pfam" id="PF07647">
    <property type="entry name" value="SAM_2"/>
    <property type="match status" value="1"/>
</dbReference>
<dbReference type="PROSITE" id="PS50105">
    <property type="entry name" value="SAM_DOMAIN"/>
    <property type="match status" value="1"/>
</dbReference>
<evidence type="ECO:0000259" key="2">
    <source>
        <dbReference type="PROSITE" id="PS50105"/>
    </source>
</evidence>
<feature type="region of interest" description="Disordered" evidence="1">
    <location>
        <begin position="206"/>
        <end position="291"/>
    </location>
</feature>
<feature type="domain" description="SAM" evidence="2">
    <location>
        <begin position="33"/>
        <end position="99"/>
    </location>
</feature>
<protein>
    <recommendedName>
        <fullName evidence="2">SAM domain-containing protein</fullName>
    </recommendedName>
</protein>
<feature type="region of interest" description="Disordered" evidence="1">
    <location>
        <begin position="162"/>
        <end position="192"/>
    </location>
</feature>
<dbReference type="SUPFAM" id="SSF47769">
    <property type="entry name" value="SAM/Pointed domain"/>
    <property type="match status" value="1"/>
</dbReference>
<dbReference type="Gene3D" id="1.10.150.50">
    <property type="entry name" value="Transcription Factor, Ets-1"/>
    <property type="match status" value="1"/>
</dbReference>
<dbReference type="SMART" id="SM00454">
    <property type="entry name" value="SAM"/>
    <property type="match status" value="1"/>
</dbReference>
<evidence type="ECO:0000313" key="3">
    <source>
        <dbReference type="EMBL" id="OMJ25671.1"/>
    </source>
</evidence>
<gene>
    <name evidence="3" type="ORF">AYI70_g738</name>
</gene>
<dbReference type="Proteomes" id="UP000187283">
    <property type="component" value="Unassembled WGS sequence"/>
</dbReference>
<sequence>MTSENQIVKQNPQNELSSHPSIQQSYSKDPKSWTVDEVCAWVSSFPYLADLVPIFKSHSLDGHVLINYISNAVLREELGILAFGKRVRFLEALEALKWSIEMSSRSVTERSEFNNNNSEMNTYIQDNRTYTPFSNNNYQGYESCSNTPKIESFTEKNLADNIDKFSPKSNSDSPTKKGSTKASDAMKKRLKRLELKKDPIAYATYLKKERERNAQRRAKMRKDKEEQLARMQVSSTPLSQGGNNESPSSAISPPSSSSANSSKNKKSPNSNNGFHGQNPEITNGSNPHQLNMTEDFRNAQEKYIEQQRQSYLAEQKLNYIDQQNQYVGNQKNIENELDLNKEEHSYSIQPKASNFHALKTSSPVIDPNETVLSQIQPSKNKISSQKIPPPKRIKLSISSAYPQILNTLAAEDEPNNQIINARNEDDDEQQDIMIESDIESSHLSNSRKSSVNMVKNVGEIDPFSSSSSSSLSSQNQHPAQTQADSDQPFHSTNADMNEPNPHSSSLSSSNNSFSNINQYEPVVSSPNTRTRNLSFTGSSSDYAPKNTSGATAGTSADDHSTTENFSKSSNLARTLCQERN</sequence>
<organism evidence="3 4">
    <name type="scientific">Smittium culicis</name>
    <dbReference type="NCBI Taxonomy" id="133412"/>
    <lineage>
        <taxon>Eukaryota</taxon>
        <taxon>Fungi</taxon>
        <taxon>Fungi incertae sedis</taxon>
        <taxon>Zoopagomycota</taxon>
        <taxon>Kickxellomycotina</taxon>
        <taxon>Harpellomycetes</taxon>
        <taxon>Harpellales</taxon>
        <taxon>Legeriomycetaceae</taxon>
        <taxon>Smittium</taxon>
    </lineage>
</organism>
<dbReference type="AlphaFoldDB" id="A0A1R1YFH0"/>
<dbReference type="InterPro" id="IPR001660">
    <property type="entry name" value="SAM"/>
</dbReference>
<feature type="compositionally biased region" description="Low complexity" evidence="1">
    <location>
        <begin position="464"/>
        <end position="473"/>
    </location>
</feature>
<dbReference type="OrthoDB" id="73680at2759"/>
<feature type="compositionally biased region" description="Polar residues" evidence="1">
    <location>
        <begin position="273"/>
        <end position="291"/>
    </location>
</feature>
<reference evidence="3 4" key="1">
    <citation type="submission" date="2017-01" db="EMBL/GenBank/DDBJ databases">
        <authorList>
            <person name="Mah S.A."/>
            <person name="Swanson W.J."/>
            <person name="Moy G.W."/>
            <person name="Vacquier V.D."/>
        </authorList>
    </citation>
    <scope>NUCLEOTIDE SEQUENCE [LARGE SCALE GENOMIC DNA]</scope>
    <source>
        <strain evidence="3 4">GSMNP</strain>
    </source>
</reference>
<feature type="compositionally biased region" description="Low complexity" evidence="1">
    <location>
        <begin position="243"/>
        <end position="272"/>
    </location>
</feature>
<keyword evidence="4" id="KW-1185">Reference proteome</keyword>
<feature type="compositionally biased region" description="Polar residues" evidence="1">
    <location>
        <begin position="167"/>
        <end position="182"/>
    </location>
</feature>
<accession>A0A1R1YFH0</accession>
<evidence type="ECO:0000256" key="1">
    <source>
        <dbReference type="SAM" id="MobiDB-lite"/>
    </source>
</evidence>
<feature type="region of interest" description="Disordered" evidence="1">
    <location>
        <begin position="1"/>
        <end position="28"/>
    </location>
</feature>
<feature type="region of interest" description="Disordered" evidence="1">
    <location>
        <begin position="459"/>
        <end position="580"/>
    </location>
</feature>
<feature type="compositionally biased region" description="Polar residues" evidence="1">
    <location>
        <begin position="232"/>
        <end position="242"/>
    </location>
</feature>
<dbReference type="EMBL" id="LSSN01000131">
    <property type="protein sequence ID" value="OMJ25671.1"/>
    <property type="molecule type" value="Genomic_DNA"/>
</dbReference>
<feature type="compositionally biased region" description="Polar residues" evidence="1">
    <location>
        <begin position="524"/>
        <end position="554"/>
    </location>
</feature>
<feature type="compositionally biased region" description="Polar residues" evidence="1">
    <location>
        <begin position="562"/>
        <end position="572"/>
    </location>
</feature>
<feature type="compositionally biased region" description="Polar residues" evidence="1">
    <location>
        <begin position="474"/>
        <end position="495"/>
    </location>
</feature>
<dbReference type="STRING" id="133412.A0A1R1YFH0"/>
<comment type="caution">
    <text evidence="3">The sequence shown here is derived from an EMBL/GenBank/DDBJ whole genome shotgun (WGS) entry which is preliminary data.</text>
</comment>
<dbReference type="InterPro" id="IPR013761">
    <property type="entry name" value="SAM/pointed_sf"/>
</dbReference>